<dbReference type="AlphaFoldDB" id="A0A151Z477"/>
<name>A0A151Z477_TIELA</name>
<evidence type="ECO:0000256" key="1">
    <source>
        <dbReference type="ARBA" id="ARBA00006270"/>
    </source>
</evidence>
<dbReference type="InParanoid" id="A0A151Z477"/>
<dbReference type="SMART" id="SM00173">
    <property type="entry name" value="RAS"/>
    <property type="match status" value="1"/>
</dbReference>
<dbReference type="SMART" id="SM00174">
    <property type="entry name" value="RHO"/>
    <property type="match status" value="1"/>
</dbReference>
<dbReference type="GO" id="GO:0005525">
    <property type="term" value="F:GTP binding"/>
    <property type="evidence" value="ECO:0007669"/>
    <property type="project" value="UniProtKB-KW"/>
</dbReference>
<reference evidence="4 5" key="1">
    <citation type="submission" date="2015-12" db="EMBL/GenBank/DDBJ databases">
        <title>Dictyostelia acquired genes for synthesis and detection of signals that induce cell-type specialization by lateral gene transfer from prokaryotes.</title>
        <authorList>
            <person name="Gloeckner G."/>
            <person name="Schaap P."/>
        </authorList>
    </citation>
    <scope>NUCLEOTIDE SEQUENCE [LARGE SCALE GENOMIC DNA]</scope>
    <source>
        <strain evidence="4 5">TK</strain>
    </source>
</reference>
<accession>A0A151Z477</accession>
<dbReference type="PRINTS" id="PR00449">
    <property type="entry name" value="RASTRNSFRMNG"/>
</dbReference>
<dbReference type="FunFam" id="3.40.50.300:FF:001447">
    <property type="entry name" value="Ras-related protein Rab-1B"/>
    <property type="match status" value="1"/>
</dbReference>
<dbReference type="OMA" id="HTEMEPT"/>
<dbReference type="InterPro" id="IPR027417">
    <property type="entry name" value="P-loop_NTPase"/>
</dbReference>
<dbReference type="Proteomes" id="UP000076078">
    <property type="component" value="Unassembled WGS sequence"/>
</dbReference>
<dbReference type="SUPFAM" id="SSF52540">
    <property type="entry name" value="P-loop containing nucleoside triphosphate hydrolases"/>
    <property type="match status" value="1"/>
</dbReference>
<dbReference type="InterPro" id="IPR005225">
    <property type="entry name" value="Small_GTP-bd"/>
</dbReference>
<sequence>MSDSKSYDILFKIVFVGLSKVGKSAIVSRYVDNMFSMRNQTIHPEFHVRNVVVDNIKVSLQIWDQGGCDRYMNLGNLFYRNAKGVFMVFDICKRDSFEYCQSWFDTTTRSVNKYNGFKPEKCVYYLIGNKTDLALDRQVTIEEAEQFSKSNNIKYLETSAKEATGLILFESITRDMLLKHTEMEPTSSISLMYSKSNSTASYLSTCC</sequence>
<dbReference type="InterPro" id="IPR001806">
    <property type="entry name" value="Small_GTPase"/>
</dbReference>
<dbReference type="PROSITE" id="PS51419">
    <property type="entry name" value="RAB"/>
    <property type="match status" value="1"/>
</dbReference>
<dbReference type="GO" id="GO:0003924">
    <property type="term" value="F:GTPase activity"/>
    <property type="evidence" value="ECO:0007669"/>
    <property type="project" value="InterPro"/>
</dbReference>
<dbReference type="SMART" id="SM00175">
    <property type="entry name" value="RAB"/>
    <property type="match status" value="1"/>
</dbReference>
<evidence type="ECO:0000256" key="2">
    <source>
        <dbReference type="ARBA" id="ARBA00022741"/>
    </source>
</evidence>
<gene>
    <name evidence="4" type="ORF">DLAC_10782</name>
</gene>
<dbReference type="Gene3D" id="3.40.50.300">
    <property type="entry name" value="P-loop containing nucleotide triphosphate hydrolases"/>
    <property type="match status" value="1"/>
</dbReference>
<dbReference type="NCBIfam" id="TIGR00231">
    <property type="entry name" value="small_GTP"/>
    <property type="match status" value="1"/>
</dbReference>
<keyword evidence="2" id="KW-0547">Nucleotide-binding</keyword>
<dbReference type="PROSITE" id="PS51421">
    <property type="entry name" value="RAS"/>
    <property type="match status" value="1"/>
</dbReference>
<evidence type="ECO:0000313" key="5">
    <source>
        <dbReference type="Proteomes" id="UP000076078"/>
    </source>
</evidence>
<keyword evidence="5" id="KW-1185">Reference proteome</keyword>
<comment type="caution">
    <text evidence="4">The sequence shown here is derived from an EMBL/GenBank/DDBJ whole genome shotgun (WGS) entry which is preliminary data.</text>
</comment>
<dbReference type="CDD" id="cd00154">
    <property type="entry name" value="Rab"/>
    <property type="match status" value="1"/>
</dbReference>
<dbReference type="InterPro" id="IPR050209">
    <property type="entry name" value="Rab_GTPases_membrane_traffic"/>
</dbReference>
<dbReference type="EMBL" id="LODT01000048">
    <property type="protein sequence ID" value="KYQ88751.1"/>
    <property type="molecule type" value="Genomic_DNA"/>
</dbReference>
<organism evidence="4 5">
    <name type="scientific">Tieghemostelium lacteum</name>
    <name type="common">Slime mold</name>
    <name type="synonym">Dictyostelium lacteum</name>
    <dbReference type="NCBI Taxonomy" id="361077"/>
    <lineage>
        <taxon>Eukaryota</taxon>
        <taxon>Amoebozoa</taxon>
        <taxon>Evosea</taxon>
        <taxon>Eumycetozoa</taxon>
        <taxon>Dictyostelia</taxon>
        <taxon>Dictyosteliales</taxon>
        <taxon>Raperosteliaceae</taxon>
        <taxon>Tieghemostelium</taxon>
    </lineage>
</organism>
<proteinExistence type="inferred from homology"/>
<dbReference type="PANTHER" id="PTHR47979">
    <property type="entry name" value="DRAB11-RELATED"/>
    <property type="match status" value="1"/>
</dbReference>
<evidence type="ECO:0000256" key="3">
    <source>
        <dbReference type="ARBA" id="ARBA00023134"/>
    </source>
</evidence>
<dbReference type="OrthoDB" id="9989112at2759"/>
<dbReference type="Pfam" id="PF00071">
    <property type="entry name" value="Ras"/>
    <property type="match status" value="1"/>
</dbReference>
<evidence type="ECO:0000313" key="4">
    <source>
        <dbReference type="EMBL" id="KYQ88751.1"/>
    </source>
</evidence>
<keyword evidence="3" id="KW-0342">GTP-binding</keyword>
<dbReference type="STRING" id="361077.A0A151Z477"/>
<protein>
    <submittedName>
        <fullName evidence="4">Rab GTPase</fullName>
    </submittedName>
</protein>
<comment type="similarity">
    <text evidence="1">Belongs to the small GTPase superfamily. Rab family.</text>
</comment>